<gene>
    <name evidence="3" type="ORF">FS320_44030</name>
</gene>
<dbReference type="InterPro" id="IPR036397">
    <property type="entry name" value="RNaseH_sf"/>
</dbReference>
<dbReference type="SUPFAM" id="SSF46689">
    <property type="entry name" value="Homeodomain-like"/>
    <property type="match status" value="1"/>
</dbReference>
<sequence>MKHVDMRKLPAAAQEERRRQVIGLRERGLTYRAIAAQVGLSPTGVFDICRRFAAEGAPGLVSKPRGRKPDEQRLLDAAQEAEIRRLICRHTPDELDLPFALWSRKAVRAVIWQRCGIALAVRTVGKYLARWGFTAQKPLRRAYEQNPAAVRHWLRREYPAIVAAARQARGTIFWGDETGLRADDVRGRGYAPRGRTPVIRVCHRRAGLSLIAAVSNRGALRWMIVDAAVNAATLIRFLQRLIRDAKRKVLLILDRLRVHRAARVRDWLTAHRSKIEVFYLPAYSPELNPEEGLNADLKQVVTRQAPARSKQQLKRATVRHMRRLSKSPARVRSYFSHKSVRYAACSRQ</sequence>
<dbReference type="Pfam" id="PF13358">
    <property type="entry name" value="DDE_3"/>
    <property type="match status" value="1"/>
</dbReference>
<dbReference type="AlphaFoldDB" id="A0A5N7MXE1"/>
<comment type="caution">
    <text evidence="3">The sequence shown here is derived from an EMBL/GenBank/DDBJ whole genome shotgun (WGS) entry which is preliminary data.</text>
</comment>
<dbReference type="InterPro" id="IPR009057">
    <property type="entry name" value="Homeodomain-like_sf"/>
</dbReference>
<name>A0A5N7MXE1_9HYPH</name>
<dbReference type="InterPro" id="IPR025959">
    <property type="entry name" value="Winged_HTH_dom"/>
</dbReference>
<feature type="domain" description="Tc1-like transposase DDE" evidence="1">
    <location>
        <begin position="172"/>
        <end position="314"/>
    </location>
</feature>
<dbReference type="InterPro" id="IPR047655">
    <property type="entry name" value="Transpos_IS630-like"/>
</dbReference>
<dbReference type="GO" id="GO:0003676">
    <property type="term" value="F:nucleic acid binding"/>
    <property type="evidence" value="ECO:0007669"/>
    <property type="project" value="InterPro"/>
</dbReference>
<dbReference type="Pfam" id="PF13384">
    <property type="entry name" value="HTH_23"/>
    <property type="match status" value="1"/>
</dbReference>
<dbReference type="InterPro" id="IPR038717">
    <property type="entry name" value="Tc1-like_DDE_dom"/>
</dbReference>
<dbReference type="PANTHER" id="PTHR46564">
    <property type="entry name" value="TRANSPOSASE"/>
    <property type="match status" value="1"/>
</dbReference>
<keyword evidence="4" id="KW-1185">Reference proteome</keyword>
<feature type="domain" description="Winged helix-turn helix" evidence="2">
    <location>
        <begin position="99"/>
        <end position="155"/>
    </location>
</feature>
<dbReference type="EMBL" id="VOSK01000837">
    <property type="protein sequence ID" value="MPR31617.1"/>
    <property type="molecule type" value="Genomic_DNA"/>
</dbReference>
<evidence type="ECO:0000259" key="1">
    <source>
        <dbReference type="Pfam" id="PF13358"/>
    </source>
</evidence>
<dbReference type="Pfam" id="PF13592">
    <property type="entry name" value="HTH_33"/>
    <property type="match status" value="1"/>
</dbReference>
<dbReference type="Gene3D" id="3.30.420.10">
    <property type="entry name" value="Ribonuclease H-like superfamily/Ribonuclease H"/>
    <property type="match status" value="1"/>
</dbReference>
<evidence type="ECO:0000313" key="4">
    <source>
        <dbReference type="Proteomes" id="UP000403266"/>
    </source>
</evidence>
<evidence type="ECO:0000313" key="3">
    <source>
        <dbReference type="EMBL" id="MPR31617.1"/>
    </source>
</evidence>
<dbReference type="Proteomes" id="UP000403266">
    <property type="component" value="Unassembled WGS sequence"/>
</dbReference>
<dbReference type="NCBIfam" id="NF033545">
    <property type="entry name" value="transpos_IS630"/>
    <property type="match status" value="1"/>
</dbReference>
<evidence type="ECO:0000259" key="2">
    <source>
        <dbReference type="Pfam" id="PF13592"/>
    </source>
</evidence>
<proteinExistence type="predicted"/>
<organism evidence="3 4">
    <name type="scientific">Microvirga tunisiensis</name>
    <dbReference type="NCBI Taxonomy" id="2108360"/>
    <lineage>
        <taxon>Bacteria</taxon>
        <taxon>Pseudomonadati</taxon>
        <taxon>Pseudomonadota</taxon>
        <taxon>Alphaproteobacteria</taxon>
        <taxon>Hyphomicrobiales</taxon>
        <taxon>Methylobacteriaceae</taxon>
        <taxon>Microvirga</taxon>
    </lineage>
</organism>
<reference evidence="3 4" key="1">
    <citation type="journal article" date="2019" name="Syst. Appl. Microbiol.">
        <title>Microvirga tunisiensis sp. nov., a root nodule symbiotic bacterium isolated from Lupinus micranthus and L. luteus grown in Northern Tunisia.</title>
        <authorList>
            <person name="Msaddak A."/>
            <person name="Rejili M."/>
            <person name="Duran D."/>
            <person name="Mars M."/>
            <person name="Palacios J.M."/>
            <person name="Ruiz-Argueso T."/>
            <person name="Rey L."/>
            <person name="Imperial J."/>
        </authorList>
    </citation>
    <scope>NUCLEOTIDE SEQUENCE [LARGE SCALE GENOMIC DNA]</scope>
    <source>
        <strain evidence="3 4">Lmie10</strain>
    </source>
</reference>
<dbReference type="PANTHER" id="PTHR46564:SF1">
    <property type="entry name" value="TRANSPOSASE"/>
    <property type="match status" value="1"/>
</dbReference>
<dbReference type="RefSeq" id="WP_152718732.1">
    <property type="nucleotide sequence ID" value="NZ_VOSJ01000897.1"/>
</dbReference>
<dbReference type="OrthoDB" id="7238295at2"/>
<accession>A0A5N7MXE1</accession>
<protein>
    <submittedName>
        <fullName evidence="3">IS630 family transposase</fullName>
    </submittedName>
</protein>